<protein>
    <submittedName>
        <fullName evidence="3">Fot5 transposase</fullName>
    </submittedName>
</protein>
<organism evidence="3 4">
    <name type="scientific">Colletotrichum musicola</name>
    <dbReference type="NCBI Taxonomy" id="2175873"/>
    <lineage>
        <taxon>Eukaryota</taxon>
        <taxon>Fungi</taxon>
        <taxon>Dikarya</taxon>
        <taxon>Ascomycota</taxon>
        <taxon>Pezizomycotina</taxon>
        <taxon>Sordariomycetes</taxon>
        <taxon>Hypocreomycetidae</taxon>
        <taxon>Glomerellales</taxon>
        <taxon>Glomerellaceae</taxon>
        <taxon>Colletotrichum</taxon>
        <taxon>Colletotrichum orchidearum species complex</taxon>
    </lineage>
</organism>
<keyword evidence="1" id="KW-0238">DNA-binding</keyword>
<dbReference type="PANTHER" id="PTHR19303">
    <property type="entry name" value="TRANSPOSON"/>
    <property type="match status" value="1"/>
</dbReference>
<comment type="caution">
    <text evidence="3">The sequence shown here is derived from an EMBL/GenBank/DDBJ whole genome shotgun (WGS) entry which is preliminary data.</text>
</comment>
<proteinExistence type="predicted"/>
<dbReference type="InterPro" id="IPR050863">
    <property type="entry name" value="CenT-Element_Derived"/>
</dbReference>
<dbReference type="Proteomes" id="UP000639643">
    <property type="component" value="Unassembled WGS sequence"/>
</dbReference>
<evidence type="ECO:0000313" key="3">
    <source>
        <dbReference type="EMBL" id="KAF6803349.1"/>
    </source>
</evidence>
<evidence type="ECO:0000259" key="2">
    <source>
        <dbReference type="PROSITE" id="PS51253"/>
    </source>
</evidence>
<dbReference type="GO" id="GO:0005634">
    <property type="term" value="C:nucleus"/>
    <property type="evidence" value="ECO:0007669"/>
    <property type="project" value="TreeGrafter"/>
</dbReference>
<dbReference type="GO" id="GO:0003677">
    <property type="term" value="F:DNA binding"/>
    <property type="evidence" value="ECO:0007669"/>
    <property type="project" value="UniProtKB-KW"/>
</dbReference>
<sequence>MPPKFDPAMEGRIQEALKALEYDPGLKITRAAELFNVPRQRLYQRLRGRGTLVDRATNNAKLDWAQETALVTYVERLDRMSLRVRQEVLRDAANLLLREGAGPDCKKPPELGVNWPYRFAKRHGFQVVKSKLRKTMDDHGIQPEDIWNMDETGFQIGVGKDTFVITRRRREHYFAIPTNRESATAVEAVSAGGEVIPAFLILSGLTHMSRWYDVEGMNGDTLVGDVRQQAFKTTTIHSSFTETGIHPFNPRKVLDKIALRRGSSSPPKTPVHQQDVLSSPFGTPTTYHKVNRVAVNIQRSAEKLLATHTEMHEELEAFVVGLNRFTRGALVQAAQLVQTQRDLGLTRLADQVRRALQQAVSTRAEILGQEHPSTLTSMANL</sequence>
<reference evidence="3" key="1">
    <citation type="journal article" date="2020" name="Phytopathology">
        <title>Genome Sequence Resources of Colletotrichum truncatum, C. plurivorum, C. musicola, and C. sojae: Four Species Pathogenic to Soybean (Glycine max).</title>
        <authorList>
            <person name="Rogerio F."/>
            <person name="Boufleur T.R."/>
            <person name="Ciampi-Guillardi M."/>
            <person name="Sukno S.A."/>
            <person name="Thon M.R."/>
            <person name="Massola Junior N.S."/>
            <person name="Baroncelli R."/>
        </authorList>
    </citation>
    <scope>NUCLEOTIDE SEQUENCE</scope>
    <source>
        <strain evidence="3">LFN0074</strain>
    </source>
</reference>
<gene>
    <name evidence="3" type="ORF">CMUS01_15114</name>
</gene>
<name>A0A8H6IYR9_9PEZI</name>
<keyword evidence="4" id="KW-1185">Reference proteome</keyword>
<feature type="domain" description="HTH CENPB-type" evidence="2">
    <location>
        <begin position="54"/>
        <end position="129"/>
    </location>
</feature>
<dbReference type="PANTHER" id="PTHR19303:SF74">
    <property type="entry name" value="POGO TRANSPOSABLE ELEMENT WITH KRAB DOMAIN"/>
    <property type="match status" value="1"/>
</dbReference>
<dbReference type="InterPro" id="IPR006600">
    <property type="entry name" value="HTH_CenpB_DNA-bd_dom"/>
</dbReference>
<dbReference type="OrthoDB" id="4913223at2759"/>
<dbReference type="Pfam" id="PF03221">
    <property type="entry name" value="HTH_Tnp_Tc5"/>
    <property type="match status" value="1"/>
</dbReference>
<dbReference type="AlphaFoldDB" id="A0A8H6IYR9"/>
<evidence type="ECO:0000256" key="1">
    <source>
        <dbReference type="ARBA" id="ARBA00023125"/>
    </source>
</evidence>
<accession>A0A8H6IYR9</accession>
<evidence type="ECO:0000313" key="4">
    <source>
        <dbReference type="Proteomes" id="UP000639643"/>
    </source>
</evidence>
<dbReference type="EMBL" id="WIGM01001204">
    <property type="protein sequence ID" value="KAF6803349.1"/>
    <property type="molecule type" value="Genomic_DNA"/>
</dbReference>
<feature type="non-terminal residue" evidence="3">
    <location>
        <position position="381"/>
    </location>
</feature>
<dbReference type="PROSITE" id="PS51253">
    <property type="entry name" value="HTH_CENPB"/>
    <property type="match status" value="1"/>
</dbReference>